<protein>
    <submittedName>
        <fullName evidence="2">Cache domain-containing protein</fullName>
    </submittedName>
</protein>
<evidence type="ECO:0000256" key="1">
    <source>
        <dbReference type="SAM" id="Phobius"/>
    </source>
</evidence>
<keyword evidence="3" id="KW-1185">Reference proteome</keyword>
<keyword evidence="1" id="KW-0472">Membrane</keyword>
<evidence type="ECO:0000313" key="3">
    <source>
        <dbReference type="Proteomes" id="UP001232493"/>
    </source>
</evidence>
<keyword evidence="1" id="KW-1133">Transmembrane helix</keyword>
<accession>A0ABY8PS57</accession>
<gene>
    <name evidence="2" type="ORF">JRV97_02490</name>
</gene>
<name>A0ABY8PS57_9BACT</name>
<evidence type="ECO:0000313" key="2">
    <source>
        <dbReference type="EMBL" id="WGS65445.1"/>
    </source>
</evidence>
<dbReference type="Proteomes" id="UP001232493">
    <property type="component" value="Chromosome"/>
</dbReference>
<proteinExistence type="predicted"/>
<dbReference type="EMBL" id="CP069362">
    <property type="protein sequence ID" value="WGS65445.1"/>
    <property type="molecule type" value="Genomic_DNA"/>
</dbReference>
<dbReference type="RefSeq" id="WP_280999879.1">
    <property type="nucleotide sequence ID" value="NZ_CP069362.1"/>
</dbReference>
<feature type="transmembrane region" description="Helical" evidence="1">
    <location>
        <begin position="7"/>
        <end position="28"/>
    </location>
</feature>
<sequence>MKKQESFKDFFVFSLIIFISLYIFLFYMNTSYLERTVEEIINRSSISVVNTIDEYNKKYENLSKDFSNDIRISSYTKSLVYISSNFDDSRLHMYEATYKRLDEYIKEKMGILSFNGKVIITDFDKNILYPQKVNLLDYNMFETNLIALENSKGLIKHSPIFSFNDKTFFYLSTFIFDVNQIPIGYLSFEVNVNFDWLRSFSMKEISFYIVDNKTKLIWPGISLPYFIYSKLFLSKEENRRFNFNGKVYDIKKTNFGDSIFLLSIFENRNLYIYSVMYFILITLFFVSIMMVWIKKYFQHEINISKKLFDIAEDLELENEELIVNSIKNIKHIRKALFQNVSSFEELENKIVDAIRVYDDIIYISFYRKRISNIDYTSYEIYSSENYNISDGTIEILKSTKNFYEYSFKEKIFDLDGFLIIKENKFGDVEKSMIFDGVLFLLKELYIKKNKIYSIEDLKKFYFEKSFRTILIAKFDERVINLKAIDTFRSYVFRVQNNLIFLNTFDSHFNNEIIEYIDIICEFEKVNAKFISFRIPKYEAKKKKLFKEIEKVLNTPWGKIENSY</sequence>
<feature type="transmembrane region" description="Helical" evidence="1">
    <location>
        <begin position="270"/>
        <end position="293"/>
    </location>
</feature>
<organism evidence="2 3">
    <name type="scientific">Marinitoga aeolica</name>
    <dbReference type="NCBI Taxonomy" id="2809031"/>
    <lineage>
        <taxon>Bacteria</taxon>
        <taxon>Thermotogati</taxon>
        <taxon>Thermotogota</taxon>
        <taxon>Thermotogae</taxon>
        <taxon>Petrotogales</taxon>
        <taxon>Petrotogaceae</taxon>
        <taxon>Marinitoga</taxon>
    </lineage>
</organism>
<reference evidence="2 3" key="1">
    <citation type="submission" date="2021-02" db="EMBL/GenBank/DDBJ databases">
        <title>Characterization of Marinitoga sp. nov. str. BP5-C20A.</title>
        <authorList>
            <person name="Erauso G."/>
            <person name="Postec A."/>
        </authorList>
    </citation>
    <scope>NUCLEOTIDE SEQUENCE [LARGE SCALE GENOMIC DNA]</scope>
    <source>
        <strain evidence="2 3">BP5-C20A</strain>
    </source>
</reference>
<keyword evidence="1" id="KW-0812">Transmembrane</keyword>